<dbReference type="GO" id="GO:0003700">
    <property type="term" value="F:DNA-binding transcription factor activity"/>
    <property type="evidence" value="ECO:0007669"/>
    <property type="project" value="InterPro"/>
</dbReference>
<evidence type="ECO:0000256" key="3">
    <source>
        <dbReference type="ARBA" id="ARBA00023163"/>
    </source>
</evidence>
<dbReference type="CDD" id="cd07377">
    <property type="entry name" value="WHTH_GntR"/>
    <property type="match status" value="1"/>
</dbReference>
<dbReference type="OrthoDB" id="9800645at2"/>
<dbReference type="PRINTS" id="PR00035">
    <property type="entry name" value="HTHGNTR"/>
</dbReference>
<dbReference type="SUPFAM" id="SSF64288">
    <property type="entry name" value="Chorismate lyase-like"/>
    <property type="match status" value="1"/>
</dbReference>
<dbReference type="PANTHER" id="PTHR44846">
    <property type="entry name" value="MANNOSYL-D-GLYCERATE TRANSPORT/METABOLISM SYSTEM REPRESSOR MNGR-RELATED"/>
    <property type="match status" value="1"/>
</dbReference>
<dbReference type="STRING" id="1470563.SAMN05444000_12710"/>
<dbReference type="SMART" id="SM00345">
    <property type="entry name" value="HTH_GNTR"/>
    <property type="match status" value="1"/>
</dbReference>
<reference evidence="6" key="1">
    <citation type="submission" date="2016-11" db="EMBL/GenBank/DDBJ databases">
        <authorList>
            <person name="Varghese N."/>
            <person name="Submissions S."/>
        </authorList>
    </citation>
    <scope>NUCLEOTIDE SEQUENCE [LARGE SCALE GENOMIC DNA]</scope>
    <source>
        <strain evidence="6">DSM 100564</strain>
    </source>
</reference>
<dbReference type="GO" id="GO:0045892">
    <property type="term" value="P:negative regulation of DNA-templated transcription"/>
    <property type="evidence" value="ECO:0007669"/>
    <property type="project" value="TreeGrafter"/>
</dbReference>
<dbReference type="Pfam" id="PF07702">
    <property type="entry name" value="UTRA"/>
    <property type="match status" value="1"/>
</dbReference>
<keyword evidence="3" id="KW-0804">Transcription</keyword>
<dbReference type="Pfam" id="PF00392">
    <property type="entry name" value="GntR"/>
    <property type="match status" value="1"/>
</dbReference>
<dbReference type="NCBIfam" id="TIGR02325">
    <property type="entry name" value="C_P_lyase_phnF"/>
    <property type="match status" value="1"/>
</dbReference>
<evidence type="ECO:0000259" key="4">
    <source>
        <dbReference type="PROSITE" id="PS50949"/>
    </source>
</evidence>
<sequence>MNRFHKKTPLWESIARSLTSDITEGQYGPGDKLPTEAELAARFDVNRHTVRAALKDMAESGLVTSRRGAGVFVAETPADYPLGKRVRFHSNLEQSGRLPTKKTLSVETRQADQNEAQALGITKGDPVHVFEGLSLADDQPIVLFRSVFSADRLPEMVEHIAYSNSVTAALQACGVKDYTRSSTRVTALRATSTQAHHLHIREGDPVLRTLGINVDPNGTPTEFCTSWFAGDRVTLSLTDTDMP</sequence>
<dbReference type="InterPro" id="IPR036390">
    <property type="entry name" value="WH_DNA-bd_sf"/>
</dbReference>
<accession>A0A1M6RZ52</accession>
<keyword evidence="6" id="KW-1185">Reference proteome</keyword>
<gene>
    <name evidence="5" type="ORF">SAMN05444000_12710</name>
</gene>
<dbReference type="RefSeq" id="WP_073256124.1">
    <property type="nucleotide sequence ID" value="NZ_FQZQ01000027.1"/>
</dbReference>
<proteinExistence type="predicted"/>
<dbReference type="Gene3D" id="1.10.10.10">
    <property type="entry name" value="Winged helix-like DNA-binding domain superfamily/Winged helix DNA-binding domain"/>
    <property type="match status" value="1"/>
</dbReference>
<keyword evidence="1" id="KW-0805">Transcription regulation</keyword>
<dbReference type="PANTHER" id="PTHR44846:SF1">
    <property type="entry name" value="MANNOSYL-D-GLYCERATE TRANSPORT_METABOLISM SYSTEM REPRESSOR MNGR-RELATED"/>
    <property type="match status" value="1"/>
</dbReference>
<dbReference type="InterPro" id="IPR011663">
    <property type="entry name" value="UTRA"/>
</dbReference>
<evidence type="ECO:0000256" key="1">
    <source>
        <dbReference type="ARBA" id="ARBA00023015"/>
    </source>
</evidence>
<name>A0A1M6RZ52_9RHOB</name>
<dbReference type="InterPro" id="IPR012702">
    <property type="entry name" value="CP_lyase_PhnF"/>
</dbReference>
<dbReference type="SUPFAM" id="SSF46785">
    <property type="entry name" value="Winged helix' DNA-binding domain"/>
    <property type="match status" value="1"/>
</dbReference>
<dbReference type="GO" id="GO:0003677">
    <property type="term" value="F:DNA binding"/>
    <property type="evidence" value="ECO:0007669"/>
    <property type="project" value="UniProtKB-KW"/>
</dbReference>
<dbReference type="AlphaFoldDB" id="A0A1M6RZ52"/>
<dbReference type="SMART" id="SM00866">
    <property type="entry name" value="UTRA"/>
    <property type="match status" value="1"/>
</dbReference>
<dbReference type="PROSITE" id="PS50949">
    <property type="entry name" value="HTH_GNTR"/>
    <property type="match status" value="1"/>
</dbReference>
<dbReference type="InterPro" id="IPR000524">
    <property type="entry name" value="Tscrpt_reg_HTH_GntR"/>
</dbReference>
<dbReference type="InterPro" id="IPR036388">
    <property type="entry name" value="WH-like_DNA-bd_sf"/>
</dbReference>
<protein>
    <submittedName>
        <fullName evidence="5">Transcriptional regulator, GntR family</fullName>
    </submittedName>
</protein>
<keyword evidence="2" id="KW-0238">DNA-binding</keyword>
<dbReference type="Gene3D" id="3.40.1410.10">
    <property type="entry name" value="Chorismate lyase-like"/>
    <property type="match status" value="1"/>
</dbReference>
<evidence type="ECO:0000313" key="6">
    <source>
        <dbReference type="Proteomes" id="UP000183982"/>
    </source>
</evidence>
<dbReference type="EMBL" id="FQZQ01000027">
    <property type="protein sequence ID" value="SHK37832.1"/>
    <property type="molecule type" value="Genomic_DNA"/>
</dbReference>
<organism evidence="5 6">
    <name type="scientific">Shimia gijangensis</name>
    <dbReference type="NCBI Taxonomy" id="1470563"/>
    <lineage>
        <taxon>Bacteria</taxon>
        <taxon>Pseudomonadati</taxon>
        <taxon>Pseudomonadota</taxon>
        <taxon>Alphaproteobacteria</taxon>
        <taxon>Rhodobacterales</taxon>
        <taxon>Roseobacteraceae</taxon>
    </lineage>
</organism>
<dbReference type="InterPro" id="IPR050679">
    <property type="entry name" value="Bact_HTH_transcr_reg"/>
</dbReference>
<dbReference type="InterPro" id="IPR028978">
    <property type="entry name" value="Chorismate_lyase_/UTRA_dom_sf"/>
</dbReference>
<evidence type="ECO:0000313" key="5">
    <source>
        <dbReference type="EMBL" id="SHK37832.1"/>
    </source>
</evidence>
<evidence type="ECO:0000256" key="2">
    <source>
        <dbReference type="ARBA" id="ARBA00023125"/>
    </source>
</evidence>
<feature type="domain" description="HTH gntR-type" evidence="4">
    <location>
        <begin position="8"/>
        <end position="76"/>
    </location>
</feature>
<dbReference type="Proteomes" id="UP000183982">
    <property type="component" value="Unassembled WGS sequence"/>
</dbReference>